<keyword evidence="3" id="KW-1185">Reference proteome</keyword>
<accession>A0A6B9LIS2</accession>
<evidence type="ECO:0000313" key="3">
    <source>
        <dbReference type="Proteomes" id="UP000464752"/>
    </source>
</evidence>
<dbReference type="EMBL" id="MN813684">
    <property type="protein sequence ID" value="QHB37149.1"/>
    <property type="molecule type" value="Genomic_DNA"/>
</dbReference>
<organism evidence="2 3">
    <name type="scientific">Microbacterium phage Terij</name>
    <dbReference type="NCBI Taxonomy" id="2686229"/>
    <lineage>
        <taxon>Viruses</taxon>
        <taxon>Duplodnaviria</taxon>
        <taxon>Heunggongvirae</taxon>
        <taxon>Uroviricota</taxon>
        <taxon>Caudoviricetes</taxon>
        <taxon>Hodgkinviridae</taxon>
        <taxon>Margaeryvirus</taxon>
        <taxon>Margaeryvirus terij</taxon>
    </lineage>
</organism>
<name>A0A6B9LIS2_9CAUD</name>
<feature type="compositionally biased region" description="Basic and acidic residues" evidence="1">
    <location>
        <begin position="139"/>
        <end position="156"/>
    </location>
</feature>
<reference evidence="2 3" key="1">
    <citation type="submission" date="2019-12" db="EMBL/GenBank/DDBJ databases">
        <authorList>
            <person name="Kistler A.K."/>
            <person name="Garlena R.A."/>
            <person name="Russell D.A."/>
            <person name="Pope W.H."/>
            <person name="Jacobs-Sera D."/>
            <person name="Hatfull G.F."/>
        </authorList>
    </citation>
    <scope>NUCLEOTIDE SEQUENCE [LARGE SCALE GENOMIC DNA]</scope>
</reference>
<protein>
    <submittedName>
        <fullName evidence="2">MuF-like minor capsid protein</fullName>
    </submittedName>
</protein>
<dbReference type="Proteomes" id="UP000464752">
    <property type="component" value="Segment"/>
</dbReference>
<proteinExistence type="predicted"/>
<feature type="compositionally biased region" description="Basic and acidic residues" evidence="1">
    <location>
        <begin position="167"/>
        <end position="178"/>
    </location>
</feature>
<evidence type="ECO:0000313" key="2">
    <source>
        <dbReference type="EMBL" id="QHB37149.1"/>
    </source>
</evidence>
<gene>
    <name evidence="2" type="primary">15</name>
    <name evidence="2" type="ORF">SEA_TERIJ_15</name>
</gene>
<evidence type="ECO:0000256" key="1">
    <source>
        <dbReference type="SAM" id="MobiDB-lite"/>
    </source>
</evidence>
<feature type="compositionally biased region" description="Low complexity" evidence="1">
    <location>
        <begin position="157"/>
        <end position="166"/>
    </location>
</feature>
<sequence>MADGMNVESAGAAFSRQARTEARVEHALSLALRGFLDDVREMAEDQGNRLGAASVHERWAYFTSAYILEQRLPTEVAEYVSESVAQSTLPDDVFNAVVAVFAAAGDEQWSAGETTTTLRQVLAFDGQEVTLTAAAPSPRTRDAERRRAEQRRREAVAARSATARANRTPEPEPEPERPARRRNGADWGALDRGGMNWADRMKRDARTAVTGLDGMLSTAEMARRGLPFKMWVTRRDERVRHAHVAADTQTVPTEQPFMVGGYPMMHPGDRSAPAALTINCRCITIGVDREVRGTTDLPFIAP</sequence>
<dbReference type="RefSeq" id="YP_010751211.1">
    <property type="nucleotide sequence ID" value="NC_073367.1"/>
</dbReference>
<dbReference type="GeneID" id="80004877"/>
<dbReference type="KEGG" id="vg:80004877"/>
<feature type="region of interest" description="Disordered" evidence="1">
    <location>
        <begin position="130"/>
        <end position="193"/>
    </location>
</feature>